<protein>
    <submittedName>
        <fullName evidence="2">Uncharacterized protein</fullName>
    </submittedName>
</protein>
<dbReference type="AlphaFoldDB" id="A0A1D9PAJ6"/>
<keyword evidence="3" id="KW-1185">Reference proteome</keyword>
<evidence type="ECO:0000313" key="2">
    <source>
        <dbReference type="EMBL" id="AOZ99589.1"/>
    </source>
</evidence>
<name>A0A1D9PAJ6_9FLAO</name>
<proteinExistence type="predicted"/>
<evidence type="ECO:0000256" key="1">
    <source>
        <dbReference type="SAM" id="Phobius"/>
    </source>
</evidence>
<dbReference type="EMBL" id="CP017774">
    <property type="protein sequence ID" value="AOZ99589.1"/>
    <property type="molecule type" value="Genomic_DNA"/>
</dbReference>
<dbReference type="Proteomes" id="UP000178198">
    <property type="component" value="Chromosome"/>
</dbReference>
<keyword evidence="1" id="KW-0472">Membrane</keyword>
<dbReference type="STRING" id="1306519.BIW12_09130"/>
<dbReference type="KEGG" id="fcm:BIW12_09130"/>
<accession>A0A1D9PAJ6</accession>
<feature type="transmembrane region" description="Helical" evidence="1">
    <location>
        <begin position="156"/>
        <end position="174"/>
    </location>
</feature>
<feature type="transmembrane region" description="Helical" evidence="1">
    <location>
        <begin position="129"/>
        <end position="150"/>
    </location>
</feature>
<feature type="transmembrane region" description="Helical" evidence="1">
    <location>
        <begin position="6"/>
        <end position="24"/>
    </location>
</feature>
<keyword evidence="1" id="KW-1133">Transmembrane helix</keyword>
<evidence type="ECO:0000313" key="3">
    <source>
        <dbReference type="Proteomes" id="UP000178198"/>
    </source>
</evidence>
<sequence length="185" mass="21102">MGFFLFIIAYILLFPLTFVNLFYVEKTKGYFRDTAKNIDVFANREFRAFWNKVLITEDGYAFGVPGETISSALGKNQLKGTLTKRGKFLVELLDTIDENHSINSIDISIMGKLNQPTPKRNTLLWKIGTFFYGLIALLNENFSIIAGFGLEPKTEATIKTAGIFIYFLFTYFNFKQTLSNLNPMP</sequence>
<keyword evidence="1" id="KW-0812">Transmembrane</keyword>
<gene>
    <name evidence="2" type="ORF">BIW12_09130</name>
</gene>
<reference evidence="2 3" key="1">
    <citation type="submission" date="2016-10" db="EMBL/GenBank/DDBJ databases">
        <title>Complete Genome Sequence of Flavobacterium sp. PK15.</title>
        <authorList>
            <person name="Ekwe A."/>
            <person name="Kim S.B."/>
        </authorList>
    </citation>
    <scope>NUCLEOTIDE SEQUENCE [LARGE SCALE GENOMIC DNA]</scope>
    <source>
        <strain evidence="2 3">PK15</strain>
    </source>
</reference>
<organism evidence="2 3">
    <name type="scientific">Flavobacterium commune</name>
    <dbReference type="NCBI Taxonomy" id="1306519"/>
    <lineage>
        <taxon>Bacteria</taxon>
        <taxon>Pseudomonadati</taxon>
        <taxon>Bacteroidota</taxon>
        <taxon>Flavobacteriia</taxon>
        <taxon>Flavobacteriales</taxon>
        <taxon>Flavobacteriaceae</taxon>
        <taxon>Flavobacterium</taxon>
    </lineage>
</organism>